<name>A0A0A8YIZ8_ARUDO</name>
<proteinExistence type="predicted"/>
<dbReference type="EMBL" id="GBRH01271909">
    <property type="protein sequence ID" value="JAD25986.1"/>
    <property type="molecule type" value="Transcribed_RNA"/>
</dbReference>
<evidence type="ECO:0000313" key="1">
    <source>
        <dbReference type="EMBL" id="JAD25986.1"/>
    </source>
</evidence>
<accession>A0A0A8YIZ8</accession>
<reference evidence="1" key="1">
    <citation type="submission" date="2014-09" db="EMBL/GenBank/DDBJ databases">
        <authorList>
            <person name="Magalhaes I.L.F."/>
            <person name="Oliveira U."/>
            <person name="Santos F.R."/>
            <person name="Vidigal T.H.D.A."/>
            <person name="Brescovit A.D."/>
            <person name="Santos A.J."/>
        </authorList>
    </citation>
    <scope>NUCLEOTIDE SEQUENCE</scope>
    <source>
        <tissue evidence="1">Shoot tissue taken approximately 20 cm above the soil surface</tissue>
    </source>
</reference>
<reference evidence="1" key="2">
    <citation type="journal article" date="2015" name="Data Brief">
        <title>Shoot transcriptome of the giant reed, Arundo donax.</title>
        <authorList>
            <person name="Barrero R.A."/>
            <person name="Guerrero F.D."/>
            <person name="Moolhuijzen P."/>
            <person name="Goolsby J.A."/>
            <person name="Tidwell J."/>
            <person name="Bellgard S.E."/>
            <person name="Bellgard M.I."/>
        </authorList>
    </citation>
    <scope>NUCLEOTIDE SEQUENCE</scope>
    <source>
        <tissue evidence="1">Shoot tissue taken approximately 20 cm above the soil surface</tissue>
    </source>
</reference>
<protein>
    <submittedName>
        <fullName evidence="1">Uncharacterized protein</fullName>
    </submittedName>
</protein>
<dbReference type="AlphaFoldDB" id="A0A0A8YIZ8"/>
<organism evidence="1">
    <name type="scientific">Arundo donax</name>
    <name type="common">Giant reed</name>
    <name type="synonym">Donax arundinaceus</name>
    <dbReference type="NCBI Taxonomy" id="35708"/>
    <lineage>
        <taxon>Eukaryota</taxon>
        <taxon>Viridiplantae</taxon>
        <taxon>Streptophyta</taxon>
        <taxon>Embryophyta</taxon>
        <taxon>Tracheophyta</taxon>
        <taxon>Spermatophyta</taxon>
        <taxon>Magnoliopsida</taxon>
        <taxon>Liliopsida</taxon>
        <taxon>Poales</taxon>
        <taxon>Poaceae</taxon>
        <taxon>PACMAD clade</taxon>
        <taxon>Arundinoideae</taxon>
        <taxon>Arundineae</taxon>
        <taxon>Arundo</taxon>
    </lineage>
</organism>
<sequence length="26" mass="3279">MHVIVTSYSKWRSIYSRNWSWLVSEY</sequence>